<accession>A0ACB7XUV5</accession>
<gene>
    <name evidence="1" type="ORF">Vadar_026768</name>
</gene>
<organism evidence="1 2">
    <name type="scientific">Vaccinium darrowii</name>
    <dbReference type="NCBI Taxonomy" id="229202"/>
    <lineage>
        <taxon>Eukaryota</taxon>
        <taxon>Viridiplantae</taxon>
        <taxon>Streptophyta</taxon>
        <taxon>Embryophyta</taxon>
        <taxon>Tracheophyta</taxon>
        <taxon>Spermatophyta</taxon>
        <taxon>Magnoliopsida</taxon>
        <taxon>eudicotyledons</taxon>
        <taxon>Gunneridae</taxon>
        <taxon>Pentapetalae</taxon>
        <taxon>asterids</taxon>
        <taxon>Ericales</taxon>
        <taxon>Ericaceae</taxon>
        <taxon>Vaccinioideae</taxon>
        <taxon>Vaccinieae</taxon>
        <taxon>Vaccinium</taxon>
    </lineage>
</organism>
<reference evidence="1 2" key="1">
    <citation type="journal article" date="2021" name="Hortic Res">
        <title>High-quality reference genome and annotation aids understanding of berry development for evergreen blueberry (Vaccinium darrowii).</title>
        <authorList>
            <person name="Yu J."/>
            <person name="Hulse-Kemp A.M."/>
            <person name="Babiker E."/>
            <person name="Staton M."/>
        </authorList>
    </citation>
    <scope>NUCLEOTIDE SEQUENCE [LARGE SCALE GENOMIC DNA]</scope>
    <source>
        <strain evidence="2">cv. NJ 8807/NJ 8810</strain>
        <tissue evidence="1">Young leaf</tissue>
    </source>
</reference>
<evidence type="ECO:0000313" key="2">
    <source>
        <dbReference type="Proteomes" id="UP000828048"/>
    </source>
</evidence>
<dbReference type="Proteomes" id="UP000828048">
    <property type="component" value="Chromosome 1"/>
</dbReference>
<comment type="caution">
    <text evidence="1">The sequence shown here is derived from an EMBL/GenBank/DDBJ whole genome shotgun (WGS) entry which is preliminary data.</text>
</comment>
<protein>
    <submittedName>
        <fullName evidence="1">Uncharacterized protein</fullName>
    </submittedName>
</protein>
<dbReference type="EMBL" id="CM037151">
    <property type="protein sequence ID" value="KAH7844315.1"/>
    <property type="molecule type" value="Genomic_DNA"/>
</dbReference>
<name>A0ACB7XUV5_9ERIC</name>
<sequence>MAVEAHNLNLFPSQFIGNSHREMMMMSVMEGSNLNNIYNTPPPSGYGLPPLSGTTTDTLPFPMYGSVVADSIPAQKTAMKADSGLTYAFPVSRKRSRDSTNPLIPFPNAQILNHTNNNHPTNCDGFFTFLGEDISSQIHQQQLEIDRFVTQHTEKVRLEMEEQRKRYSRRIMAAVEEGISQKLRAKEIEVEKIGKLNWALEERVKSLCVENQIWRELAQTNEATANALRSNLEQVLAHVNNTTNNDLRRGSLDAAAALMDDAQSCCGSNYGGGDVEERSLADCGGSGKVVVDKGCEKSSSWLCRQCGKEESCVLLLPCRHLCVCTFCGSSVQACPVCNSVKNASLRVIMPS</sequence>
<evidence type="ECO:0000313" key="1">
    <source>
        <dbReference type="EMBL" id="KAH7844315.1"/>
    </source>
</evidence>
<keyword evidence="2" id="KW-1185">Reference proteome</keyword>
<proteinExistence type="predicted"/>